<dbReference type="InterPro" id="IPR014068">
    <property type="entry name" value="Azurin"/>
</dbReference>
<dbReference type="InterPro" id="IPR050845">
    <property type="entry name" value="Cu-binding_ET"/>
</dbReference>
<feature type="domain" description="Blue (type 1) copper" evidence="7">
    <location>
        <begin position="59"/>
        <end position="174"/>
    </location>
</feature>
<keyword evidence="9" id="KW-1185">Reference proteome</keyword>
<dbReference type="EMBL" id="CP002545">
    <property type="protein sequence ID" value="ADY53818.1"/>
    <property type="molecule type" value="Genomic_DNA"/>
</dbReference>
<dbReference type="PROSITE" id="PS00196">
    <property type="entry name" value="COPPER_BLUE"/>
    <property type="match status" value="1"/>
</dbReference>
<organism evidence="8 9">
    <name type="scientific">Pseudopedobacter saltans (strain ATCC 51119 / DSM 12145 / JCM 21818 / CCUG 39354 / LMG 10337 / NBRC 100064 / NCIMB 13643)</name>
    <name type="common">Pedobacter saltans</name>
    <dbReference type="NCBI Taxonomy" id="762903"/>
    <lineage>
        <taxon>Bacteria</taxon>
        <taxon>Pseudomonadati</taxon>
        <taxon>Bacteroidota</taxon>
        <taxon>Sphingobacteriia</taxon>
        <taxon>Sphingobacteriales</taxon>
        <taxon>Sphingobacteriaceae</taxon>
        <taxon>Pseudopedobacter</taxon>
    </lineage>
</organism>
<dbReference type="GO" id="GO:0005507">
    <property type="term" value="F:copper ion binding"/>
    <property type="evidence" value="ECO:0007669"/>
    <property type="project" value="InterPro"/>
</dbReference>
<dbReference type="InterPro" id="IPR008972">
    <property type="entry name" value="Cupredoxin"/>
</dbReference>
<keyword evidence="4" id="KW-0186">Copper</keyword>
<protein>
    <submittedName>
        <fullName evidence="8">Blue (Type 1) copper domain protein</fullName>
    </submittedName>
</protein>
<keyword evidence="1" id="KW-0813">Transport</keyword>
<accession>F0SBX7</accession>
<dbReference type="Gene3D" id="2.60.40.420">
    <property type="entry name" value="Cupredoxins - blue copper proteins"/>
    <property type="match status" value="1"/>
</dbReference>
<evidence type="ECO:0000256" key="3">
    <source>
        <dbReference type="ARBA" id="ARBA00022982"/>
    </source>
</evidence>
<feature type="region of interest" description="Disordered" evidence="5">
    <location>
        <begin position="23"/>
        <end position="51"/>
    </location>
</feature>
<dbReference type="PANTHER" id="PTHR38439">
    <property type="entry name" value="AURACYANIN-B"/>
    <property type="match status" value="1"/>
</dbReference>
<evidence type="ECO:0000259" key="7">
    <source>
        <dbReference type="Pfam" id="PF00127"/>
    </source>
</evidence>
<dbReference type="PROSITE" id="PS51257">
    <property type="entry name" value="PROKAR_LIPOPROTEIN"/>
    <property type="match status" value="1"/>
</dbReference>
<name>F0SBX7_PSESL</name>
<keyword evidence="6" id="KW-0732">Signal</keyword>
<dbReference type="HOGENOM" id="CLU_112845_0_0_10"/>
<dbReference type="InterPro" id="IPR028871">
    <property type="entry name" value="BlueCu_1_BS"/>
</dbReference>
<dbReference type="OrthoDB" id="9808161at2"/>
<keyword evidence="3" id="KW-0249">Electron transport</keyword>
<proteinExistence type="predicted"/>
<evidence type="ECO:0000313" key="8">
    <source>
        <dbReference type="EMBL" id="ADY53818.1"/>
    </source>
</evidence>
<dbReference type="CDD" id="cd13922">
    <property type="entry name" value="Azurin"/>
    <property type="match status" value="1"/>
</dbReference>
<evidence type="ECO:0000256" key="6">
    <source>
        <dbReference type="SAM" id="SignalP"/>
    </source>
</evidence>
<gene>
    <name evidence="8" type="ordered locus">Pedsa_3283</name>
</gene>
<evidence type="ECO:0000256" key="4">
    <source>
        <dbReference type="ARBA" id="ARBA00023008"/>
    </source>
</evidence>
<dbReference type="AlphaFoldDB" id="F0SBX7"/>
<dbReference type="eggNOG" id="COG3241">
    <property type="taxonomic scope" value="Bacteria"/>
</dbReference>
<dbReference type="Proteomes" id="UP000000310">
    <property type="component" value="Chromosome"/>
</dbReference>
<reference evidence="9" key="2">
    <citation type="submission" date="2011-02" db="EMBL/GenBank/DDBJ databases">
        <title>The complete genome of Pedobacter saltans DSM 12145.</title>
        <authorList>
            <consortium name="US DOE Joint Genome Institute (JGI-PGF)"/>
            <person name="Lucas S."/>
            <person name="Copeland A."/>
            <person name="Lapidus A."/>
            <person name="Bruce D."/>
            <person name="Goodwin L."/>
            <person name="Pitluck S."/>
            <person name="Kyrpides N."/>
            <person name="Mavromatis K."/>
            <person name="Pagani I."/>
            <person name="Ivanova N."/>
            <person name="Ovchinnikova G."/>
            <person name="Lu M."/>
            <person name="Detter J.C."/>
            <person name="Han C."/>
            <person name="Land M."/>
            <person name="Hauser L."/>
            <person name="Markowitz V."/>
            <person name="Cheng J.-F."/>
            <person name="Hugenholtz P."/>
            <person name="Woyke T."/>
            <person name="Wu D."/>
            <person name="Tindall B."/>
            <person name="Pomrenke H.G."/>
            <person name="Brambilla E."/>
            <person name="Klenk H.-P."/>
            <person name="Eisen J.A."/>
        </authorList>
    </citation>
    <scope>NUCLEOTIDE SEQUENCE [LARGE SCALE GENOMIC DNA]</scope>
    <source>
        <strain evidence="9">ATCC 51119 / DSM 12145 / JCM 21818 / LMG 10337 / NBRC 100064 / NCIMB 13643</strain>
    </source>
</reference>
<dbReference type="SUPFAM" id="SSF49503">
    <property type="entry name" value="Cupredoxins"/>
    <property type="match status" value="1"/>
</dbReference>
<dbReference type="STRING" id="762903.Pedsa_3283"/>
<dbReference type="Pfam" id="PF00127">
    <property type="entry name" value="Copper-bind"/>
    <property type="match status" value="1"/>
</dbReference>
<dbReference type="KEGG" id="psn:Pedsa_3283"/>
<dbReference type="GO" id="GO:0009055">
    <property type="term" value="F:electron transfer activity"/>
    <property type="evidence" value="ECO:0007669"/>
    <property type="project" value="InterPro"/>
</dbReference>
<dbReference type="PANTHER" id="PTHR38439:SF2">
    <property type="entry name" value="OUTER MEMBRANE PROTEIN H.8"/>
    <property type="match status" value="1"/>
</dbReference>
<dbReference type="RefSeq" id="WP_013634302.1">
    <property type="nucleotide sequence ID" value="NC_015177.1"/>
</dbReference>
<evidence type="ECO:0000256" key="5">
    <source>
        <dbReference type="SAM" id="MobiDB-lite"/>
    </source>
</evidence>
<reference evidence="8 9" key="1">
    <citation type="journal article" date="2011" name="Stand. Genomic Sci.">
        <title>Complete genome sequence of the gliding, heparinolytic Pedobacter saltans type strain (113).</title>
        <authorList>
            <person name="Liolios K."/>
            <person name="Sikorski J."/>
            <person name="Lu M."/>
            <person name="Nolan M."/>
            <person name="Lapidus A."/>
            <person name="Lucas S."/>
            <person name="Hammon N."/>
            <person name="Deshpande S."/>
            <person name="Cheng J.F."/>
            <person name="Tapia R."/>
            <person name="Han C."/>
            <person name="Goodwin L."/>
            <person name="Pitluck S."/>
            <person name="Huntemann M."/>
            <person name="Ivanova N."/>
            <person name="Pagani I."/>
            <person name="Mavromatis K."/>
            <person name="Ovchinikova G."/>
            <person name="Pati A."/>
            <person name="Chen A."/>
            <person name="Palaniappan K."/>
            <person name="Land M."/>
            <person name="Hauser L."/>
            <person name="Brambilla E.M."/>
            <person name="Kotsyurbenko O."/>
            <person name="Rohde M."/>
            <person name="Tindall B.J."/>
            <person name="Abt B."/>
            <person name="Goker M."/>
            <person name="Detter J.C."/>
            <person name="Woyke T."/>
            <person name="Bristow J."/>
            <person name="Eisen J.A."/>
            <person name="Markowitz V."/>
            <person name="Hugenholtz P."/>
            <person name="Klenk H.P."/>
            <person name="Kyrpides N.C."/>
        </authorList>
    </citation>
    <scope>NUCLEOTIDE SEQUENCE [LARGE SCALE GENOMIC DNA]</scope>
    <source>
        <strain evidence="9">ATCC 51119 / DSM 12145 / JCM 21818 / LMG 10337 / NBRC 100064 / NCIMB 13643</strain>
    </source>
</reference>
<feature type="signal peptide" evidence="6">
    <location>
        <begin position="1"/>
        <end position="21"/>
    </location>
</feature>
<feature type="chain" id="PRO_5003258335" evidence="6">
    <location>
        <begin position="22"/>
        <end position="176"/>
    </location>
</feature>
<dbReference type="InterPro" id="IPR000923">
    <property type="entry name" value="BlueCu_1"/>
</dbReference>
<sequence length="176" mass="19094">MNKFRLSVFAVIASLALFSCGGSGERKTENTATTPVETKPTEPPVTSSSAPLSQDIMLEGNDQMRFNATEFRVKAGEPVHLTLKHVGTMKKDVMGHNVVVLKMGSDLHAFDTEAIKAKSTDYIPKSLNNEIIAHTKLLSGGESDSITFTLDKPGTYEFLCSFPGHATFMKGKIIAE</sequence>
<evidence type="ECO:0000313" key="9">
    <source>
        <dbReference type="Proteomes" id="UP000000310"/>
    </source>
</evidence>
<evidence type="ECO:0000256" key="1">
    <source>
        <dbReference type="ARBA" id="ARBA00022448"/>
    </source>
</evidence>
<evidence type="ECO:0000256" key="2">
    <source>
        <dbReference type="ARBA" id="ARBA00022723"/>
    </source>
</evidence>
<keyword evidence="2" id="KW-0479">Metal-binding</keyword>